<protein>
    <submittedName>
        <fullName evidence="1">Uncharacterized protein</fullName>
    </submittedName>
</protein>
<name>A0ACC4C9U9_POPAL</name>
<accession>A0ACC4C9U9</accession>
<dbReference type="Proteomes" id="UP000309997">
    <property type="component" value="Unassembled WGS sequence"/>
</dbReference>
<dbReference type="EMBL" id="RCHU02000005">
    <property type="protein sequence ID" value="KAL3591967.1"/>
    <property type="molecule type" value="Genomic_DNA"/>
</dbReference>
<sequence>MAAISATATTSVTNTTSIPPPWIPEDDLLLKNAIEAGASLEALAKGAVRFSRKFSVRELSDRWHSLLYDDDVSAEASGRMVELQLSNLCFSKVNTITSSSNNNKFGVVVKESDSVKRKIECVRQLYYATRKKLRKRGGGGCGDFCFLDSLDGGSFDGGVGFGGNGGFGEDDRVRFGFVGGNEGGEGDVCFERENVRKDVQDVEDGLVEFRDSERSEEPGPCGVPESDALIHAGRIESLAPRVPLWKGMKDVSAPKMPASVNVKGKGQSEGDLIVNHDDVNGYKMSLVGVEVDHSRVELRDEPVFDVRDRSIAISESDFPDISDSLLNFPNDNEPLFIDVNGKDAIDKACYDSINTSLLVSSPNDVQGDVPDVKDPVMLTSDTSLGIPDGACPAELEVFAEESHPVGGKQDIHFVSEMNAPPSTSAPKVLSAEENDGEMECMLNMEDFEIPCNDDIFIGKTIASPVMEQISNLTHNLPSSSLDKKDCKQEIILLKKEEIPAQCLTSPQMVGCSMLPVSSPRHQPVCSGAKCESLALISSPSEGRVALGTPTPSTMGLPKSGSLHEKLSLPIKVISVPSTSNQEESGSDDDVPCFSDIEAMILEMDLCPDDSDSFFNHEVSGSSRVTELSLDQAGYSGTVSSITWNLPYLQTLDLSNNYFYGQIPESISNLTQLRRLGLSRNLFYGEIPTSIGSLSSLEELYLDNNNLQGNIPASFNGLASLKRLEMQSNKLIGTLSPSLGNLSSLQLLDLSNLKDLKGPIPQELGKLSKLTHLFLDTNKLTGSIPITLRYFSQLKKIYLSDNFLSGIVPPSVMKSWTSVSELGLSGNALSGPIPPTIGKLVMVTKLDLHENNFTGSIPTSIGNLKNLKYLDLSENQITGSIPQSIGGLAVLELLYVNQNYLTGRIPSSISGLSSMIFCRLSENKLSGSLPPSIGLLSKIQRLILDNNKLTGKLPATVGRLTTLTDIFFSNNYFTGKIPSSFVNLLNLQTLDLSRNRLSGQLPPQLAKLKSLQALDLSYNPLGLVRIPDWFQELRVFQLMLAKTGIEGELPRWLSSSSISELDLSSNKLTGKLPRWIGNMTRLSFLNLSNNGFHSSIPVEFKNLSLLMDLDIHSNKFSGRLNVIFSKEDVMFGGTETVASAIEWAMAELLKSPEDIKRVQQELADVVGLERRVEESDFDKLTFFKCTLKETLRLHPPIPLLLHETSEDAEVAGYYVPKKTRVMINAYAIGRDKNSWEDPDSFKPSRFLGPGVPDFKGNHFEFIPFGSGRR</sequence>
<gene>
    <name evidence="1" type="ORF">D5086_010607</name>
</gene>
<evidence type="ECO:0000313" key="1">
    <source>
        <dbReference type="EMBL" id="KAL3591967.1"/>
    </source>
</evidence>
<proteinExistence type="predicted"/>
<reference evidence="1 2" key="1">
    <citation type="journal article" date="2024" name="Plant Biotechnol. J.">
        <title>Genome and CRISPR/Cas9 system of a widespread forest tree (Populus alba) in the world.</title>
        <authorList>
            <person name="Liu Y.J."/>
            <person name="Jiang P.F."/>
            <person name="Han X.M."/>
            <person name="Li X.Y."/>
            <person name="Wang H.M."/>
            <person name="Wang Y.J."/>
            <person name="Wang X.X."/>
            <person name="Zeng Q.Y."/>
        </authorList>
    </citation>
    <scope>NUCLEOTIDE SEQUENCE [LARGE SCALE GENOMIC DNA]</scope>
    <source>
        <strain evidence="2">cv. PAL-ZL1</strain>
    </source>
</reference>
<evidence type="ECO:0000313" key="2">
    <source>
        <dbReference type="Proteomes" id="UP000309997"/>
    </source>
</evidence>
<keyword evidence="2" id="KW-1185">Reference proteome</keyword>
<organism evidence="1 2">
    <name type="scientific">Populus alba</name>
    <name type="common">White poplar</name>
    <dbReference type="NCBI Taxonomy" id="43335"/>
    <lineage>
        <taxon>Eukaryota</taxon>
        <taxon>Viridiplantae</taxon>
        <taxon>Streptophyta</taxon>
        <taxon>Embryophyta</taxon>
        <taxon>Tracheophyta</taxon>
        <taxon>Spermatophyta</taxon>
        <taxon>Magnoliopsida</taxon>
        <taxon>eudicotyledons</taxon>
        <taxon>Gunneridae</taxon>
        <taxon>Pentapetalae</taxon>
        <taxon>rosids</taxon>
        <taxon>fabids</taxon>
        <taxon>Malpighiales</taxon>
        <taxon>Salicaceae</taxon>
        <taxon>Saliceae</taxon>
        <taxon>Populus</taxon>
    </lineage>
</organism>
<comment type="caution">
    <text evidence="1">The sequence shown here is derived from an EMBL/GenBank/DDBJ whole genome shotgun (WGS) entry which is preliminary data.</text>
</comment>